<protein>
    <submittedName>
        <fullName evidence="1">Uncharacterized protein</fullName>
    </submittedName>
</protein>
<gene>
    <name evidence="1" type="ORF">CHARACLAT_002180</name>
</gene>
<evidence type="ECO:0000313" key="1">
    <source>
        <dbReference type="EMBL" id="MED6289381.1"/>
    </source>
</evidence>
<organism evidence="1 2">
    <name type="scientific">Characodon lateralis</name>
    <dbReference type="NCBI Taxonomy" id="208331"/>
    <lineage>
        <taxon>Eukaryota</taxon>
        <taxon>Metazoa</taxon>
        <taxon>Chordata</taxon>
        <taxon>Craniata</taxon>
        <taxon>Vertebrata</taxon>
        <taxon>Euteleostomi</taxon>
        <taxon>Actinopterygii</taxon>
        <taxon>Neopterygii</taxon>
        <taxon>Teleostei</taxon>
        <taxon>Neoteleostei</taxon>
        <taxon>Acanthomorphata</taxon>
        <taxon>Ovalentaria</taxon>
        <taxon>Atherinomorphae</taxon>
        <taxon>Cyprinodontiformes</taxon>
        <taxon>Goodeidae</taxon>
        <taxon>Characodon</taxon>
    </lineage>
</organism>
<reference evidence="1 2" key="1">
    <citation type="submission" date="2021-06" db="EMBL/GenBank/DDBJ databases">
        <authorList>
            <person name="Palmer J.M."/>
        </authorList>
    </citation>
    <scope>NUCLEOTIDE SEQUENCE [LARGE SCALE GENOMIC DNA]</scope>
    <source>
        <strain evidence="1 2">CL_MEX2019</strain>
        <tissue evidence="1">Muscle</tissue>
    </source>
</reference>
<comment type="caution">
    <text evidence="1">The sequence shown here is derived from an EMBL/GenBank/DDBJ whole genome shotgun (WGS) entry which is preliminary data.</text>
</comment>
<sequence>MVCCQRSRVHSWNADYCLFQIFSKRLSDTASGWKATFIEVIMMLNGHFGGSVTLSSSGQAFPSIVAQRMNTAMQKYSFPLNLSTFCHAVATNFNIFYWDFIIQINSKWCVIAKWKEKRCSVFKIPK</sequence>
<name>A0ABU7ERF6_9TELE</name>
<keyword evidence="2" id="KW-1185">Reference proteome</keyword>
<dbReference type="EMBL" id="JAHUTJ010065663">
    <property type="protein sequence ID" value="MED6289381.1"/>
    <property type="molecule type" value="Genomic_DNA"/>
</dbReference>
<dbReference type="Proteomes" id="UP001352852">
    <property type="component" value="Unassembled WGS sequence"/>
</dbReference>
<accession>A0ABU7ERF6</accession>
<proteinExistence type="predicted"/>
<evidence type="ECO:0000313" key="2">
    <source>
        <dbReference type="Proteomes" id="UP001352852"/>
    </source>
</evidence>